<sequence>MTADSVAQRPERNQPGAFKVSCGKCGHRLGHEFLNDVHAYPVDTLEDDPDRLREAALAYHETLLQDRAAPSPELFSLSTGEQVKVDASSVCFCTVHRDEPQHKILVLFNPQDRKTVAAVYLEGAWWPLEDVLRTADPARDGLKKVQSFGERIVLFILNVIIFGRLERNLDADGMFFLPHSVMEQAKILWRNGAAVGFYTTKTKGSLCGDGSGACYVLPVFDTVFIRRQHRRQGLGVALLQDFCETFREDEALGVSCPISQAMLQVCRRFLLAYPEEQGRLWEVEAPGAWGQRVNIWLNIQLQQCRRPACDSEDRRGSVQDSGNHGPTPPGGAEVSEGTILGQPAENRKSDQDQEAEEEETGL</sequence>
<protein>
    <submittedName>
        <fullName evidence="2">Protein FAM169B</fullName>
    </submittedName>
</protein>
<dbReference type="RefSeq" id="XP_045152405.1">
    <property type="nucleotide sequence ID" value="XM_045296470.1"/>
</dbReference>
<evidence type="ECO:0000313" key="1">
    <source>
        <dbReference type="Proteomes" id="UP000694863"/>
    </source>
</evidence>
<reference evidence="2" key="1">
    <citation type="submission" date="2025-08" db="UniProtKB">
        <authorList>
            <consortium name="RefSeq"/>
        </authorList>
    </citation>
    <scope>IDENTIFICATION</scope>
</reference>
<gene>
    <name evidence="2" type="primary">LOC101654948</name>
</gene>
<dbReference type="Proteomes" id="UP000694863">
    <property type="component" value="Unplaced"/>
</dbReference>
<evidence type="ECO:0000313" key="2">
    <source>
        <dbReference type="RefSeq" id="XP_045152405.1"/>
    </source>
</evidence>
<accession>A0AC55DKY4</accession>
<proteinExistence type="predicted"/>
<keyword evidence="1" id="KW-1185">Reference proteome</keyword>
<organism evidence="1 2">
    <name type="scientific">Echinops telfairi</name>
    <name type="common">Lesser hedgehog tenrec</name>
    <dbReference type="NCBI Taxonomy" id="9371"/>
    <lineage>
        <taxon>Eukaryota</taxon>
        <taxon>Metazoa</taxon>
        <taxon>Chordata</taxon>
        <taxon>Craniata</taxon>
        <taxon>Vertebrata</taxon>
        <taxon>Euteleostomi</taxon>
        <taxon>Mammalia</taxon>
        <taxon>Eutheria</taxon>
        <taxon>Afrotheria</taxon>
        <taxon>Tenrecidae</taxon>
        <taxon>Tenrecinae</taxon>
        <taxon>Echinops</taxon>
    </lineage>
</organism>
<name>A0AC55DKY4_ECHTE</name>